<proteinExistence type="predicted"/>
<sequence length="374" mass="41030">MSLRLSEMEGSKLVIPDGLWSADPISHQLFLVGRLLSSRQPKFEALVASLKSMLNQDPEEDTPIQAMAASSDSFLGVLQIGRHVGTPAPHSRCWLPQARGTAIFGNFEGLRAGRSDTRADAKRTVSPAQSNSFESFIPETGVASAYETNLVLADPGTPLQAPAPTIGPQSGCVSENIAFKPELVVEEALVPVQILCTGSRGMGYLHRRGQRRASRATRRMCSNHKRGWPTSLVDFGVGLFQDLSIAPSCEALIRGRWGSSDAGSTGDRLRSSISRVTEERVSLRTELEELLARDEMLGRQRGKGRRRKNSVPRIRNRDDIWCSSEAEISDTVVEYFQGLFQLTQPSAVAIDLVLEASRRPMLPRRLGFVTSNDT</sequence>
<evidence type="ECO:0000313" key="1">
    <source>
        <dbReference type="EMBL" id="KAK4425182.1"/>
    </source>
</evidence>
<accession>A0AAE1Y7Z9</accession>
<reference evidence="1" key="1">
    <citation type="submission" date="2020-06" db="EMBL/GenBank/DDBJ databases">
        <authorList>
            <person name="Li T."/>
            <person name="Hu X."/>
            <person name="Zhang T."/>
            <person name="Song X."/>
            <person name="Zhang H."/>
            <person name="Dai N."/>
            <person name="Sheng W."/>
            <person name="Hou X."/>
            <person name="Wei L."/>
        </authorList>
    </citation>
    <scope>NUCLEOTIDE SEQUENCE</scope>
    <source>
        <strain evidence="1">3651</strain>
        <tissue evidence="1">Leaf</tissue>
    </source>
</reference>
<dbReference type="AlphaFoldDB" id="A0AAE1Y7Z9"/>
<reference evidence="1" key="2">
    <citation type="journal article" date="2024" name="Plant">
        <title>Genomic evolution and insights into agronomic trait innovations of Sesamum species.</title>
        <authorList>
            <person name="Miao H."/>
            <person name="Wang L."/>
            <person name="Qu L."/>
            <person name="Liu H."/>
            <person name="Sun Y."/>
            <person name="Le M."/>
            <person name="Wang Q."/>
            <person name="Wei S."/>
            <person name="Zheng Y."/>
            <person name="Lin W."/>
            <person name="Duan Y."/>
            <person name="Cao H."/>
            <person name="Xiong S."/>
            <person name="Wang X."/>
            <person name="Wei L."/>
            <person name="Li C."/>
            <person name="Ma Q."/>
            <person name="Ju M."/>
            <person name="Zhao R."/>
            <person name="Li G."/>
            <person name="Mu C."/>
            <person name="Tian Q."/>
            <person name="Mei H."/>
            <person name="Zhang T."/>
            <person name="Gao T."/>
            <person name="Zhang H."/>
        </authorList>
    </citation>
    <scope>NUCLEOTIDE SEQUENCE</scope>
    <source>
        <strain evidence="1">3651</strain>
    </source>
</reference>
<name>A0AAE1Y7Z9_9LAMI</name>
<organism evidence="1 2">
    <name type="scientific">Sesamum alatum</name>
    <dbReference type="NCBI Taxonomy" id="300844"/>
    <lineage>
        <taxon>Eukaryota</taxon>
        <taxon>Viridiplantae</taxon>
        <taxon>Streptophyta</taxon>
        <taxon>Embryophyta</taxon>
        <taxon>Tracheophyta</taxon>
        <taxon>Spermatophyta</taxon>
        <taxon>Magnoliopsida</taxon>
        <taxon>eudicotyledons</taxon>
        <taxon>Gunneridae</taxon>
        <taxon>Pentapetalae</taxon>
        <taxon>asterids</taxon>
        <taxon>lamiids</taxon>
        <taxon>Lamiales</taxon>
        <taxon>Pedaliaceae</taxon>
        <taxon>Sesamum</taxon>
    </lineage>
</organism>
<comment type="caution">
    <text evidence="1">The sequence shown here is derived from an EMBL/GenBank/DDBJ whole genome shotgun (WGS) entry which is preliminary data.</text>
</comment>
<protein>
    <submittedName>
        <fullName evidence="1">Uncharacterized protein</fullName>
    </submittedName>
</protein>
<evidence type="ECO:0000313" key="2">
    <source>
        <dbReference type="Proteomes" id="UP001293254"/>
    </source>
</evidence>
<gene>
    <name evidence="1" type="ORF">Salat_1712100</name>
</gene>
<keyword evidence="2" id="KW-1185">Reference proteome</keyword>
<dbReference type="EMBL" id="JACGWO010000006">
    <property type="protein sequence ID" value="KAK4425182.1"/>
    <property type="molecule type" value="Genomic_DNA"/>
</dbReference>
<dbReference type="Proteomes" id="UP001293254">
    <property type="component" value="Unassembled WGS sequence"/>
</dbReference>